<dbReference type="EMBL" id="CP031001">
    <property type="protein sequence ID" value="QHN76173.1"/>
    <property type="molecule type" value="Genomic_DNA"/>
</dbReference>
<reference evidence="1 2" key="1">
    <citation type="submission" date="2020-01" db="EMBL/GenBank/DDBJ databases">
        <title>Genome sequence of Arachis hypogaea, cultivar Shitouqi.</title>
        <authorList>
            <person name="Zhuang W."/>
            <person name="Chen H."/>
            <person name="Varshney R."/>
            <person name="Wang D."/>
            <person name="Ming R."/>
        </authorList>
    </citation>
    <scope>NUCLEOTIDE SEQUENCE [LARGE SCALE GENOMIC DNA]</scope>
    <source>
        <tissue evidence="1">Young leaf</tissue>
    </source>
</reference>
<protein>
    <submittedName>
        <fullName evidence="1">Uncharacterized protein</fullName>
    </submittedName>
</protein>
<dbReference type="AlphaFoldDB" id="A0A6B9V405"/>
<name>A0A6B9V405_ARAHY</name>
<evidence type="ECO:0000313" key="2">
    <source>
        <dbReference type="Proteomes" id="UP000464620"/>
    </source>
</evidence>
<sequence>MSDICFLCSLASNLDNWLEINFRKRRWMAVAEVKETCPWMKEALDILIRRQIQL</sequence>
<evidence type="ECO:0000313" key="1">
    <source>
        <dbReference type="EMBL" id="QHN76173.1"/>
    </source>
</evidence>
<gene>
    <name evidence="1" type="ORF">DS421_19g641540</name>
</gene>
<organism evidence="1 2">
    <name type="scientific">Arachis hypogaea</name>
    <name type="common">Peanut</name>
    <dbReference type="NCBI Taxonomy" id="3818"/>
    <lineage>
        <taxon>Eukaryota</taxon>
        <taxon>Viridiplantae</taxon>
        <taxon>Streptophyta</taxon>
        <taxon>Embryophyta</taxon>
        <taxon>Tracheophyta</taxon>
        <taxon>Spermatophyta</taxon>
        <taxon>Magnoliopsida</taxon>
        <taxon>eudicotyledons</taxon>
        <taxon>Gunneridae</taxon>
        <taxon>Pentapetalae</taxon>
        <taxon>rosids</taxon>
        <taxon>fabids</taxon>
        <taxon>Fabales</taxon>
        <taxon>Fabaceae</taxon>
        <taxon>Papilionoideae</taxon>
        <taxon>50 kb inversion clade</taxon>
        <taxon>dalbergioids sensu lato</taxon>
        <taxon>Dalbergieae</taxon>
        <taxon>Pterocarpus clade</taxon>
        <taxon>Arachis</taxon>
    </lineage>
</organism>
<accession>A0A6B9V405</accession>
<dbReference type="Proteomes" id="UP000464620">
    <property type="component" value="Chromosome B09"/>
</dbReference>
<proteinExistence type="predicted"/>